<keyword evidence="2" id="KW-1185">Reference proteome</keyword>
<name>A0AAE8BGF7_9CAUD</name>
<proteinExistence type="predicted"/>
<evidence type="ECO:0000313" key="2">
    <source>
        <dbReference type="Proteomes" id="UP000828444"/>
    </source>
</evidence>
<reference evidence="1" key="1">
    <citation type="journal article" date="2021" name="Viruses">
        <title>Novel Viruses That Lyse Plant and Human Strains of Kosakonia cowanii.</title>
        <authorList>
            <person name="Petrzik K."/>
            <person name="Brazdova S."/>
            <person name="Krawczyk K."/>
        </authorList>
    </citation>
    <scope>NUCLEOTIDE SEQUENCE</scope>
</reference>
<dbReference type="KEGG" id="vg:77934816"/>
<accession>A0AAE8BGF7</accession>
<dbReference type="RefSeq" id="YP_010658854.1">
    <property type="nucleotide sequence ID" value="NC_070861.1"/>
</dbReference>
<organism evidence="1 2">
    <name type="scientific">Kosakonia phage Kc283</name>
    <dbReference type="NCBI Taxonomy" id="2863195"/>
    <lineage>
        <taxon>Viruses</taxon>
        <taxon>Duplodnaviria</taxon>
        <taxon>Heunggongvirae</taxon>
        <taxon>Uroviricota</taxon>
        <taxon>Caudoviricetes</taxon>
        <taxon>Schitoviridae</taxon>
        <taxon>Cbunavirus</taxon>
        <taxon>Cbunavirus Kc283</taxon>
    </lineage>
</organism>
<sequence>MEKNPLYAIHGVKQEPGNPDNLIRVPDEEAQFFSIYFNDQAVGDYPSRQAAEAELQHYVNLRVNGDPSSKPEGQELPPLPVENLSQFAQLIKDWHDDNQKQIALASNPPKEVVIKAIINGKERVLSASERQAFIAGVQVAGAIFKDLPFKIAVEEVEAAVEQSNG</sequence>
<dbReference type="GeneID" id="77934816"/>
<protein>
    <submittedName>
        <fullName evidence="1">Terminase small subunit</fullName>
    </submittedName>
</protein>
<dbReference type="EMBL" id="MZ348421">
    <property type="protein sequence ID" value="QYN79867.1"/>
    <property type="molecule type" value="Genomic_DNA"/>
</dbReference>
<evidence type="ECO:0000313" key="1">
    <source>
        <dbReference type="EMBL" id="QYN79867.1"/>
    </source>
</evidence>
<dbReference type="Proteomes" id="UP000828444">
    <property type="component" value="Segment"/>
</dbReference>